<dbReference type="RefSeq" id="WP_105746102.1">
    <property type="nucleotide sequence ID" value="NZ_PVBR01000051.1"/>
</dbReference>
<proteinExistence type="predicted"/>
<dbReference type="Proteomes" id="UP000239434">
    <property type="component" value="Unassembled WGS sequence"/>
</dbReference>
<keyword evidence="2" id="KW-1185">Reference proteome</keyword>
<comment type="caution">
    <text evidence="1">The sequence shown here is derived from an EMBL/GenBank/DDBJ whole genome shotgun (WGS) entry which is preliminary data.</text>
</comment>
<accession>A0A2S9IIS8</accession>
<organism evidence="1 2">
    <name type="scientific">Phyllobacterium phragmitis</name>
    <dbReference type="NCBI Taxonomy" id="2670329"/>
    <lineage>
        <taxon>Bacteria</taxon>
        <taxon>Pseudomonadati</taxon>
        <taxon>Pseudomonadota</taxon>
        <taxon>Alphaproteobacteria</taxon>
        <taxon>Hyphomicrobiales</taxon>
        <taxon>Phyllobacteriaceae</taxon>
        <taxon>Phyllobacterium</taxon>
    </lineage>
</organism>
<protein>
    <submittedName>
        <fullName evidence="1">Uncharacterized protein</fullName>
    </submittedName>
</protein>
<gene>
    <name evidence="1" type="ORF">C5748_26990</name>
</gene>
<sequence length="68" mass="7950">MKLDRQAISAEIERLIGLLDKIDGDPDFEPEPTEEQHDAEADLTWRNGYAPDWFVIAERSRRKTRSIH</sequence>
<name>A0A2S9IIS8_9HYPH</name>
<dbReference type="EMBL" id="PVBR01000051">
    <property type="protein sequence ID" value="PRD40425.1"/>
    <property type="molecule type" value="Genomic_DNA"/>
</dbReference>
<evidence type="ECO:0000313" key="2">
    <source>
        <dbReference type="Proteomes" id="UP000239434"/>
    </source>
</evidence>
<dbReference type="AlphaFoldDB" id="A0A2S9IIS8"/>
<evidence type="ECO:0000313" key="1">
    <source>
        <dbReference type="EMBL" id="PRD40425.1"/>
    </source>
</evidence>
<reference evidence="1 2" key="1">
    <citation type="submission" date="2018-02" db="EMBL/GenBank/DDBJ databases">
        <title>The draft genome of Phyllobacterium sp. 1N-3.</title>
        <authorList>
            <person name="Liu L."/>
            <person name="Li L."/>
            <person name="Zhang X."/>
            <person name="Wang T."/>
            <person name="Liang L."/>
        </authorList>
    </citation>
    <scope>NUCLEOTIDE SEQUENCE [LARGE SCALE GENOMIC DNA]</scope>
    <source>
        <strain evidence="1 2">1N-3</strain>
    </source>
</reference>